<name>A0A5M3YQ05_ASPTE</name>
<organism evidence="9 10">
    <name type="scientific">Aspergillus terreus</name>
    <dbReference type="NCBI Taxonomy" id="33178"/>
    <lineage>
        <taxon>Eukaryota</taxon>
        <taxon>Fungi</taxon>
        <taxon>Dikarya</taxon>
        <taxon>Ascomycota</taxon>
        <taxon>Pezizomycotina</taxon>
        <taxon>Eurotiomycetes</taxon>
        <taxon>Eurotiomycetidae</taxon>
        <taxon>Eurotiales</taxon>
        <taxon>Aspergillaceae</taxon>
        <taxon>Aspergillus</taxon>
        <taxon>Aspergillus subgen. Circumdati</taxon>
    </lineage>
</organism>
<evidence type="ECO:0000256" key="5">
    <source>
        <dbReference type="ARBA" id="ARBA00023128"/>
    </source>
</evidence>
<dbReference type="AlphaFoldDB" id="A0A5M3YQ05"/>
<sequence>MVSSFCWGCLTRLRSTPRAILPPSVTAPRATASFHTSTVRYALPTKKKTSLEGPPKYRQAKSAKMKKKKPIDRPRPPPVGERKTLRKRIVLSNPNALEVEGMQDLSAETMVDARLRGSVLGLPIPMIAQLRAVQAFKPKQGWSIFRRPGTVVRRETLELGRLIDRISSEGEDKGKAVKKIITGGRATGKTVHLLQAMAMAFTKKWVVFTVPEPQDLVIAHTGYAPLSDENPHLYVQNEATAALLSRTVTANEEVLKNLHVSQQHPALKSSIKPGMTLESLARLGIQDPAVAWNVFQALWTELTATAPASGFEKNFKARPPMLVTVDGLAHWMQNTEYKSAEFEPVHAHDLVFVRHFLSLLKPGTGKSTLPNGGLLLYSTSASNNPTIYSFEVALKQVAARQAGVKPSAPEFPKADPYSRADQRVIDAFDSPKSSVANEGSLELQTLGGLTREEARGFLEYFARSGLLQENINDEWVGEKWSLAGGGVIGELEKLGRRLRVAA</sequence>
<dbReference type="VEuPathDB" id="FungiDB:ATEG_04330"/>
<dbReference type="EMBL" id="BLJY01000002">
    <property type="protein sequence ID" value="GFF13660.1"/>
    <property type="molecule type" value="Genomic_DNA"/>
</dbReference>
<evidence type="ECO:0000256" key="6">
    <source>
        <dbReference type="ARBA" id="ARBA00023274"/>
    </source>
</evidence>
<evidence type="ECO:0000256" key="1">
    <source>
        <dbReference type="ARBA" id="ARBA00004173"/>
    </source>
</evidence>
<evidence type="ECO:0000256" key="3">
    <source>
        <dbReference type="ARBA" id="ARBA00022946"/>
    </source>
</evidence>
<evidence type="ECO:0000256" key="8">
    <source>
        <dbReference type="SAM" id="MobiDB-lite"/>
    </source>
</evidence>
<dbReference type="GO" id="GO:0003735">
    <property type="term" value="F:structural constituent of ribosome"/>
    <property type="evidence" value="ECO:0007669"/>
    <property type="project" value="TreeGrafter"/>
</dbReference>
<evidence type="ECO:0000256" key="4">
    <source>
        <dbReference type="ARBA" id="ARBA00022980"/>
    </source>
</evidence>
<dbReference type="PANTHER" id="PTHR12810">
    <property type="entry name" value="MITOCHONDRIAL 28S RIBOSOMAL PROTEIN S29"/>
    <property type="match status" value="1"/>
</dbReference>
<protein>
    <recommendedName>
        <fullName evidence="7">Small ribosomal subunit protein mS29</fullName>
    </recommendedName>
</protein>
<proteinExistence type="inferred from homology"/>
<dbReference type="Pfam" id="PF10236">
    <property type="entry name" value="DAP3"/>
    <property type="match status" value="1"/>
</dbReference>
<keyword evidence="4 9" id="KW-0689">Ribosomal protein</keyword>
<dbReference type="InterPro" id="IPR019368">
    <property type="entry name" value="Ribosomal_mS29"/>
</dbReference>
<keyword evidence="5" id="KW-0496">Mitochondrion</keyword>
<reference evidence="9 10" key="1">
    <citation type="submission" date="2020-01" db="EMBL/GenBank/DDBJ databases">
        <title>Aspergillus terreus IFO 6365 whole genome shotgun sequence.</title>
        <authorList>
            <person name="Kanamasa S."/>
            <person name="Takahashi H."/>
        </authorList>
    </citation>
    <scope>NUCLEOTIDE SEQUENCE [LARGE SCALE GENOMIC DNA]</scope>
    <source>
        <strain evidence="9 10">IFO 6365</strain>
    </source>
</reference>
<evidence type="ECO:0000313" key="9">
    <source>
        <dbReference type="EMBL" id="GFF13660.1"/>
    </source>
</evidence>
<evidence type="ECO:0000313" key="10">
    <source>
        <dbReference type="Proteomes" id="UP000452235"/>
    </source>
</evidence>
<feature type="compositionally biased region" description="Basic residues" evidence="8">
    <location>
        <begin position="58"/>
        <end position="70"/>
    </location>
</feature>
<gene>
    <name evidence="9" type="ORF">ATEIFO6365_0002077100</name>
</gene>
<comment type="subcellular location">
    <subcellularLocation>
        <location evidence="1">Mitochondrion</location>
    </subcellularLocation>
</comment>
<keyword evidence="6" id="KW-0687">Ribonucleoprotein</keyword>
<keyword evidence="3" id="KW-0809">Transit peptide</keyword>
<feature type="region of interest" description="Disordered" evidence="8">
    <location>
        <begin position="45"/>
        <end position="83"/>
    </location>
</feature>
<dbReference type="GO" id="GO:0005763">
    <property type="term" value="C:mitochondrial small ribosomal subunit"/>
    <property type="evidence" value="ECO:0007669"/>
    <property type="project" value="TreeGrafter"/>
</dbReference>
<evidence type="ECO:0000256" key="7">
    <source>
        <dbReference type="ARBA" id="ARBA00035140"/>
    </source>
</evidence>
<dbReference type="Proteomes" id="UP000452235">
    <property type="component" value="Unassembled WGS sequence"/>
</dbReference>
<keyword evidence="10" id="KW-1185">Reference proteome</keyword>
<dbReference type="PANTHER" id="PTHR12810:SF0">
    <property type="entry name" value="SMALL RIBOSOMAL SUBUNIT PROTEIN MS29"/>
    <property type="match status" value="1"/>
</dbReference>
<evidence type="ECO:0000256" key="2">
    <source>
        <dbReference type="ARBA" id="ARBA00009863"/>
    </source>
</evidence>
<comment type="caution">
    <text evidence="9">The sequence shown here is derived from an EMBL/GenBank/DDBJ whole genome shotgun (WGS) entry which is preliminary data.</text>
</comment>
<dbReference type="OrthoDB" id="274828at2759"/>
<feature type="compositionally biased region" description="Basic and acidic residues" evidence="8">
    <location>
        <begin position="71"/>
        <end position="83"/>
    </location>
</feature>
<accession>A0A5M3YQ05</accession>
<comment type="similarity">
    <text evidence="2">Belongs to the mitochondrion-specific ribosomal protein mS29 family.</text>
</comment>